<proteinExistence type="predicted"/>
<organism evidence="1 2">
    <name type="scientific">Thiohalobacter thiocyanaticus</name>
    <dbReference type="NCBI Taxonomy" id="585455"/>
    <lineage>
        <taxon>Bacteria</taxon>
        <taxon>Pseudomonadati</taxon>
        <taxon>Pseudomonadota</taxon>
        <taxon>Gammaproteobacteria</taxon>
        <taxon>Thiohalobacterales</taxon>
        <taxon>Thiohalobacteraceae</taxon>
        <taxon>Thiohalobacter</taxon>
    </lineage>
</organism>
<dbReference type="RefSeq" id="WP_369801214.1">
    <property type="nucleotide sequence ID" value="NZ_AP018052.1"/>
</dbReference>
<gene>
    <name evidence="1" type="ORF">FOKN1_2970</name>
</gene>
<evidence type="ECO:0000313" key="1">
    <source>
        <dbReference type="EMBL" id="BAZ95327.1"/>
    </source>
</evidence>
<keyword evidence="2" id="KW-1185">Reference proteome</keyword>
<protein>
    <submittedName>
        <fullName evidence="1">Uncharacterized protein</fullName>
    </submittedName>
</protein>
<dbReference type="KEGG" id="ttc:FOKN1_2970"/>
<sequence length="82" mass="9153">MSLRGYVPPDPQTSVSEVRYAVIQTPRRNRKRFPAGCVHLVEDGETAVAQADPARNLHPAQVIGPSKSSEGQYIFYLVEWLT</sequence>
<dbReference type="EMBL" id="AP018052">
    <property type="protein sequence ID" value="BAZ95327.1"/>
    <property type="molecule type" value="Genomic_DNA"/>
</dbReference>
<name>A0A1Z4VUM2_9GAMM</name>
<dbReference type="Proteomes" id="UP000218765">
    <property type="component" value="Chromosome"/>
</dbReference>
<accession>A0A1Z4VUM2</accession>
<evidence type="ECO:0000313" key="2">
    <source>
        <dbReference type="Proteomes" id="UP000218765"/>
    </source>
</evidence>
<reference evidence="1 2" key="1">
    <citation type="submission" date="2017-05" db="EMBL/GenBank/DDBJ databases">
        <title>Thiocyanate degradation by Thiohalobacter thiocyanaticus FOKN1.</title>
        <authorList>
            <person name="Oshiki M."/>
            <person name="Fukushima T."/>
            <person name="Kawano S."/>
            <person name="Nakagawa J."/>
        </authorList>
    </citation>
    <scope>NUCLEOTIDE SEQUENCE [LARGE SCALE GENOMIC DNA]</scope>
    <source>
        <strain evidence="1 2">FOKN1</strain>
    </source>
</reference>
<dbReference type="AlphaFoldDB" id="A0A1Z4VUM2"/>